<dbReference type="Proteomes" id="UP000029868">
    <property type="component" value="Unassembled WGS sequence"/>
</dbReference>
<evidence type="ECO:0000313" key="1">
    <source>
        <dbReference type="EMBL" id="KGJ97007.1"/>
    </source>
</evidence>
<name>A0A099L4D7_COLPS</name>
<accession>A0A099L4D7</accession>
<protein>
    <submittedName>
        <fullName evidence="1">N-acetyl sugar amidotransferase</fullName>
    </submittedName>
</protein>
<sequence length="379" mass="42681">MKYCKSCLTTNLRPNSSFKDGICIACHYSDSQAISSSSLKLKILQEKIKSSRQKQRNKGAYDCIVGVSGGKDSTRQAHWVRDRLGLRPLLICCAYPPKQMTEVGANNLSNLIKMGFDMITATPAPKSAAKLALESFKLFGNVCKSTEMSLFSTVPRLAIELGVNTIFWGENPALQVGDAAVEGFDEFDGNNLRKLNTLTAGGTEWINSALKHDYLVEHYLYPEEILFDKKDINIFYLGPAWDDWSNDDNSTYAALEGLTLRPGEENITGDLSNASMLDEEFTNINMMLKYYKFGFGRATDTVNEKIRSQHITREQGIEIVERYDGVCDDSIIQSYSKYVDITETEFWNIANKWVNKNIFTIKKGQRPIRKFTVGTDYGC</sequence>
<dbReference type="PATRIC" id="fig|28229.3.peg.637"/>
<dbReference type="RefSeq" id="WP_033080767.1">
    <property type="nucleotide sequence ID" value="NZ_JQEC01000004.1"/>
</dbReference>
<dbReference type="SUPFAM" id="SSF52402">
    <property type="entry name" value="Adenine nucleotide alpha hydrolases-like"/>
    <property type="match status" value="1"/>
</dbReference>
<comment type="caution">
    <text evidence="1">The sequence shown here is derived from an EMBL/GenBank/DDBJ whole genome shotgun (WGS) entry which is preliminary data.</text>
</comment>
<dbReference type="GO" id="GO:0016740">
    <property type="term" value="F:transferase activity"/>
    <property type="evidence" value="ECO:0007669"/>
    <property type="project" value="UniProtKB-KW"/>
</dbReference>
<dbReference type="NCBIfam" id="TIGR03573">
    <property type="entry name" value="WbuX"/>
    <property type="match status" value="1"/>
</dbReference>
<keyword evidence="1" id="KW-0808">Transferase</keyword>
<reference evidence="1 2" key="1">
    <citation type="submission" date="2014-08" db="EMBL/GenBank/DDBJ databases">
        <title>Genomic and Phenotypic Diversity of Colwellia psychrerythraea strains from Disparate Marine Basins.</title>
        <authorList>
            <person name="Techtmann S.M."/>
            <person name="Stelling S.C."/>
            <person name="Utturkar S.M."/>
            <person name="Alshibli N."/>
            <person name="Harris A."/>
            <person name="Brown S.D."/>
            <person name="Hazen T.C."/>
        </authorList>
    </citation>
    <scope>NUCLEOTIDE SEQUENCE [LARGE SCALE GENOMIC DNA]</scope>
    <source>
        <strain evidence="1 2">GAB14E</strain>
    </source>
</reference>
<evidence type="ECO:0000313" key="2">
    <source>
        <dbReference type="Proteomes" id="UP000029868"/>
    </source>
</evidence>
<proteinExistence type="predicted"/>
<dbReference type="InterPro" id="IPR020022">
    <property type="entry name" value="N-acetyl_sugar_amidoTrfase"/>
</dbReference>
<dbReference type="AlphaFoldDB" id="A0A099L4D7"/>
<dbReference type="EMBL" id="JQEC01000004">
    <property type="protein sequence ID" value="KGJ97007.1"/>
    <property type="molecule type" value="Genomic_DNA"/>
</dbReference>
<gene>
    <name evidence="1" type="ORF">GAB14E_1475</name>
</gene>
<dbReference type="OrthoDB" id="9765475at2"/>
<organism evidence="1 2">
    <name type="scientific">Colwellia psychrerythraea</name>
    <name type="common">Vibrio psychroerythus</name>
    <dbReference type="NCBI Taxonomy" id="28229"/>
    <lineage>
        <taxon>Bacteria</taxon>
        <taxon>Pseudomonadati</taxon>
        <taxon>Pseudomonadota</taxon>
        <taxon>Gammaproteobacteria</taxon>
        <taxon>Alteromonadales</taxon>
        <taxon>Colwelliaceae</taxon>
        <taxon>Colwellia</taxon>
    </lineage>
</organism>